<protein>
    <submittedName>
        <fullName evidence="4">NUDIX domain-containing protein</fullName>
    </submittedName>
</protein>
<sequence>MKSRYGTIVVVHVLLLRHDGQVLLLQRAGTGEADGQLCLPGGHLEDGESVVAGAIRETAEETGIELAEAHLEFVHVVHRRHGGDDPRLGFFFLATGWQGQPVNTEPHKCAGLVWADPAKPPATTIAYTVAALAQISNGRPFSLDGWTDRSPARVPVPCTRRPEAFTVEIERRITAVQGLPSPVRAQRGLPPIPAGDGIDVVLRAGIAFGEDQLTDRGWFADTDATAEILDRCCAELSRQPWTQVFAFRSTFELVARHLYRQLAEQIPQLAFLELRDDTFGVTTRYAPNITCAGGCS</sequence>
<dbReference type="PROSITE" id="PS51462">
    <property type="entry name" value="NUDIX"/>
    <property type="match status" value="1"/>
</dbReference>
<accession>A0ABS3UD70</accession>
<dbReference type="SUPFAM" id="SSF55811">
    <property type="entry name" value="Nudix"/>
    <property type="match status" value="1"/>
</dbReference>
<name>A0ABS3UD70_9ACTN</name>
<dbReference type="InterPro" id="IPR000086">
    <property type="entry name" value="NUDIX_hydrolase_dom"/>
</dbReference>
<dbReference type="InterPro" id="IPR020084">
    <property type="entry name" value="NUDIX_hydrolase_CS"/>
</dbReference>
<evidence type="ECO:0000313" key="5">
    <source>
        <dbReference type="Proteomes" id="UP000679690"/>
    </source>
</evidence>
<dbReference type="EMBL" id="JAGFNS010000002">
    <property type="protein sequence ID" value="MBO3736725.1"/>
    <property type="molecule type" value="Genomic_DNA"/>
</dbReference>
<dbReference type="PANTHER" id="PTHR43046:SF16">
    <property type="entry name" value="ADP-RIBOSE PYROPHOSPHATASE YJHB-RELATED"/>
    <property type="match status" value="1"/>
</dbReference>
<reference evidence="4 5" key="1">
    <citation type="submission" date="2021-03" db="EMBL/GenBank/DDBJ databases">
        <title>Actinoplanes flavus sp. nov., a novel actinomycete isolated from Coconut Palm rhizosphere soil.</title>
        <authorList>
            <person name="Luo X."/>
        </authorList>
    </citation>
    <scope>NUCLEOTIDE SEQUENCE [LARGE SCALE GENOMIC DNA]</scope>
    <source>
        <strain evidence="4 5">NEAU-H7</strain>
    </source>
</reference>
<dbReference type="PANTHER" id="PTHR43046">
    <property type="entry name" value="GDP-MANNOSE MANNOSYL HYDROLASE"/>
    <property type="match status" value="1"/>
</dbReference>
<dbReference type="RefSeq" id="WP_208465939.1">
    <property type="nucleotide sequence ID" value="NZ_JAGFNS010000002.1"/>
</dbReference>
<feature type="domain" description="Nudix hydrolase" evidence="3">
    <location>
        <begin position="6"/>
        <end position="137"/>
    </location>
</feature>
<keyword evidence="5" id="KW-1185">Reference proteome</keyword>
<evidence type="ECO:0000259" key="3">
    <source>
        <dbReference type="PROSITE" id="PS51462"/>
    </source>
</evidence>
<evidence type="ECO:0000256" key="2">
    <source>
        <dbReference type="ARBA" id="ARBA00022801"/>
    </source>
</evidence>
<comment type="caution">
    <text evidence="4">The sequence shown here is derived from an EMBL/GenBank/DDBJ whole genome shotgun (WGS) entry which is preliminary data.</text>
</comment>
<organism evidence="4 5">
    <name type="scientific">Actinoplanes flavus</name>
    <dbReference type="NCBI Taxonomy" id="2820290"/>
    <lineage>
        <taxon>Bacteria</taxon>
        <taxon>Bacillati</taxon>
        <taxon>Actinomycetota</taxon>
        <taxon>Actinomycetes</taxon>
        <taxon>Micromonosporales</taxon>
        <taxon>Micromonosporaceae</taxon>
        <taxon>Actinoplanes</taxon>
    </lineage>
</organism>
<comment type="cofactor">
    <cofactor evidence="1">
        <name>Mg(2+)</name>
        <dbReference type="ChEBI" id="CHEBI:18420"/>
    </cofactor>
</comment>
<gene>
    <name evidence="4" type="ORF">J5X75_04220</name>
</gene>
<dbReference type="CDD" id="cd04683">
    <property type="entry name" value="NUDIX_Hydrolase"/>
    <property type="match status" value="1"/>
</dbReference>
<dbReference type="PROSITE" id="PS00893">
    <property type="entry name" value="NUDIX_BOX"/>
    <property type="match status" value="1"/>
</dbReference>
<dbReference type="Proteomes" id="UP000679690">
    <property type="component" value="Unassembled WGS sequence"/>
</dbReference>
<dbReference type="Pfam" id="PF00293">
    <property type="entry name" value="NUDIX"/>
    <property type="match status" value="1"/>
</dbReference>
<keyword evidence="2" id="KW-0378">Hydrolase</keyword>
<dbReference type="Gene3D" id="3.90.79.10">
    <property type="entry name" value="Nucleoside Triphosphate Pyrophosphohydrolase"/>
    <property type="match status" value="1"/>
</dbReference>
<dbReference type="InterPro" id="IPR015797">
    <property type="entry name" value="NUDIX_hydrolase-like_dom_sf"/>
</dbReference>
<evidence type="ECO:0000313" key="4">
    <source>
        <dbReference type="EMBL" id="MBO3736725.1"/>
    </source>
</evidence>
<proteinExistence type="predicted"/>
<evidence type="ECO:0000256" key="1">
    <source>
        <dbReference type="ARBA" id="ARBA00001946"/>
    </source>
</evidence>